<evidence type="ECO:0000256" key="3">
    <source>
        <dbReference type="RuleBase" id="RU367036"/>
    </source>
</evidence>
<dbReference type="InterPro" id="IPR039126">
    <property type="entry name" value="GGACT"/>
</dbReference>
<dbReference type="SUPFAM" id="SSF110857">
    <property type="entry name" value="Gamma-glutamyl cyclotransferase-like"/>
    <property type="match status" value="1"/>
</dbReference>
<comment type="caution">
    <text evidence="5">The sequence shown here is derived from an EMBL/GenBank/DDBJ whole genome shotgun (WGS) entry which is preliminary data.</text>
</comment>
<sequence>MHNVFVYGTLRKGEGNHGLIADAACLAMTASIKGVLIDTGLGYPGLLEGEGEVAGELYVVSDRHLERLDELEEYFGEGDEENEYDRVEVEVRTDGGSTRAWAYYYKKAGYGDAAAGSYPSFPDWKAYRMRG</sequence>
<protein>
    <recommendedName>
        <fullName evidence="3">Gamma-glutamylcyclotransferase family protein</fullName>
    </recommendedName>
</protein>
<comment type="similarity">
    <text evidence="1 3">Belongs to the gamma-glutamylcyclotransferase family.</text>
</comment>
<dbReference type="CDD" id="cd06661">
    <property type="entry name" value="GGCT_like"/>
    <property type="match status" value="1"/>
</dbReference>
<dbReference type="InterPro" id="IPR036568">
    <property type="entry name" value="GGCT-like_sf"/>
</dbReference>
<organism evidence="5 6">
    <name type="scientific">Paenibacillus arenilitoris</name>
    <dbReference type="NCBI Taxonomy" id="2772299"/>
    <lineage>
        <taxon>Bacteria</taxon>
        <taxon>Bacillati</taxon>
        <taxon>Bacillota</taxon>
        <taxon>Bacilli</taxon>
        <taxon>Bacillales</taxon>
        <taxon>Paenibacillaceae</taxon>
        <taxon>Paenibacillus</taxon>
    </lineage>
</organism>
<dbReference type="GO" id="GO:0061929">
    <property type="term" value="F:gamma-glutamylaminecyclotransferase activity"/>
    <property type="evidence" value="ECO:0007669"/>
    <property type="project" value="InterPro"/>
</dbReference>
<dbReference type="GO" id="GO:0005829">
    <property type="term" value="C:cytosol"/>
    <property type="evidence" value="ECO:0007669"/>
    <property type="project" value="TreeGrafter"/>
</dbReference>
<dbReference type="RefSeq" id="WP_190866152.1">
    <property type="nucleotide sequence ID" value="NZ_JACXIY010000038.1"/>
</dbReference>
<evidence type="ECO:0000313" key="5">
    <source>
        <dbReference type="EMBL" id="MBD2871916.1"/>
    </source>
</evidence>
<accession>A0A927CU56</accession>
<reference evidence="5" key="1">
    <citation type="submission" date="2020-09" db="EMBL/GenBank/DDBJ databases">
        <title>A novel bacterium of genus Paenibacillus, isolated from South China Sea.</title>
        <authorList>
            <person name="Huang H."/>
            <person name="Mo K."/>
            <person name="Hu Y."/>
        </authorList>
    </citation>
    <scope>NUCLEOTIDE SEQUENCE</scope>
    <source>
        <strain evidence="5">IB182493</strain>
    </source>
</reference>
<dbReference type="PANTHER" id="PTHR12510:SF4">
    <property type="entry name" value="GAMMA-GLUTAMYLAMINECYCLOTRANSFERASE"/>
    <property type="match status" value="1"/>
</dbReference>
<proteinExistence type="inferred from homology"/>
<dbReference type="Gene3D" id="3.10.490.10">
    <property type="entry name" value="Gamma-glutamyl cyclotransferase-like"/>
    <property type="match status" value="1"/>
</dbReference>
<dbReference type="EMBL" id="JACXIY010000038">
    <property type="protein sequence ID" value="MBD2871916.1"/>
    <property type="molecule type" value="Genomic_DNA"/>
</dbReference>
<dbReference type="InterPro" id="IPR013024">
    <property type="entry name" value="GGCT-like"/>
</dbReference>
<feature type="domain" description="Gamma-glutamylcyclotransferase AIG2-like" evidence="4">
    <location>
        <begin position="4"/>
        <end position="111"/>
    </location>
</feature>
<evidence type="ECO:0000256" key="2">
    <source>
        <dbReference type="PIRSR" id="PIRSR639126-1"/>
    </source>
</evidence>
<evidence type="ECO:0000313" key="6">
    <source>
        <dbReference type="Proteomes" id="UP000632125"/>
    </source>
</evidence>
<dbReference type="InterPro" id="IPR009288">
    <property type="entry name" value="AIG2-like_dom"/>
</dbReference>
<dbReference type="Proteomes" id="UP000632125">
    <property type="component" value="Unassembled WGS sequence"/>
</dbReference>
<dbReference type="PANTHER" id="PTHR12510">
    <property type="entry name" value="TROPONIN C-AKIN-1 PROTEIN"/>
    <property type="match status" value="1"/>
</dbReference>
<name>A0A927CU56_9BACL</name>
<evidence type="ECO:0000256" key="1">
    <source>
        <dbReference type="ARBA" id="ARBA00008861"/>
    </source>
</evidence>
<keyword evidence="6" id="KW-1185">Reference proteome</keyword>
<dbReference type="AlphaFoldDB" id="A0A927CU56"/>
<evidence type="ECO:0000259" key="4">
    <source>
        <dbReference type="Pfam" id="PF06094"/>
    </source>
</evidence>
<gene>
    <name evidence="5" type="ORF">IDH41_25385</name>
</gene>
<dbReference type="Pfam" id="PF06094">
    <property type="entry name" value="GGACT"/>
    <property type="match status" value="1"/>
</dbReference>
<feature type="active site" description="Proton acceptor" evidence="2">
    <location>
        <position position="72"/>
    </location>
</feature>